<keyword evidence="10" id="KW-1185">Reference proteome</keyword>
<proteinExistence type="inferred from homology"/>
<dbReference type="SUPFAM" id="SSF75005">
    <property type="entry name" value="Arabinanase/levansucrase/invertase"/>
    <property type="match status" value="1"/>
</dbReference>
<evidence type="ECO:0000313" key="9">
    <source>
        <dbReference type="EMBL" id="QKJ25687.1"/>
    </source>
</evidence>
<keyword evidence="2" id="KW-0858">Xylan degradation</keyword>
<dbReference type="Gene3D" id="2.60.120.260">
    <property type="entry name" value="Galactose-binding domain-like"/>
    <property type="match status" value="1"/>
</dbReference>
<dbReference type="GO" id="GO:0045493">
    <property type="term" value="P:xylan catabolic process"/>
    <property type="evidence" value="ECO:0007669"/>
    <property type="project" value="UniProtKB-KW"/>
</dbReference>
<feature type="site" description="Important for catalytic activity, responsible for pKa modulation of the active site Glu and correct orientation of both the proton donor and substrate" evidence="7">
    <location>
        <position position="127"/>
    </location>
</feature>
<evidence type="ECO:0000256" key="5">
    <source>
        <dbReference type="ARBA" id="ARBA00023295"/>
    </source>
</evidence>
<dbReference type="Pfam" id="PF04616">
    <property type="entry name" value="Glyco_hydro_43"/>
    <property type="match status" value="1"/>
</dbReference>
<evidence type="ECO:0000313" key="10">
    <source>
        <dbReference type="Proteomes" id="UP000501003"/>
    </source>
</evidence>
<dbReference type="KEGG" id="aqg:HRU87_05855"/>
<feature type="active site" description="Proton donor" evidence="6">
    <location>
        <position position="175"/>
    </location>
</feature>
<gene>
    <name evidence="9" type="ORF">HRU87_05855</name>
</gene>
<evidence type="ECO:0000256" key="7">
    <source>
        <dbReference type="PIRSR" id="PIRSR606710-2"/>
    </source>
</evidence>
<keyword evidence="5 8" id="KW-0326">Glycosidase</keyword>
<dbReference type="AlphaFoldDB" id="A0A7D4QNH0"/>
<accession>A0A7D4QNH0</accession>
<keyword evidence="3 8" id="KW-0378">Hydrolase</keyword>
<dbReference type="InterPro" id="IPR006710">
    <property type="entry name" value="Glyco_hydro_43"/>
</dbReference>
<protein>
    <submittedName>
        <fullName evidence="9">Family 43 glycosylhydrolase</fullName>
    </submittedName>
</protein>
<reference evidence="9 10" key="1">
    <citation type="submission" date="2020-05" db="EMBL/GenBank/DDBJ databases">
        <title>Aquirufa sp. strain 15G-AUS-rot a new Aquirufa species.</title>
        <authorList>
            <person name="Pitt A."/>
            <person name="Hahn M.W."/>
        </authorList>
    </citation>
    <scope>NUCLEOTIDE SEQUENCE [LARGE SCALE GENOMIC DNA]</scope>
    <source>
        <strain evidence="9 10">15G-AUS-rot</strain>
    </source>
</reference>
<dbReference type="Gene3D" id="2.115.10.20">
    <property type="entry name" value="Glycosyl hydrolase domain, family 43"/>
    <property type="match status" value="1"/>
</dbReference>
<evidence type="ECO:0000256" key="2">
    <source>
        <dbReference type="ARBA" id="ARBA00022651"/>
    </source>
</evidence>
<evidence type="ECO:0000256" key="3">
    <source>
        <dbReference type="ARBA" id="ARBA00022801"/>
    </source>
</evidence>
<dbReference type="InterPro" id="IPR052176">
    <property type="entry name" value="Glycosyl_Hydrlase_43_Enz"/>
</dbReference>
<dbReference type="GO" id="GO:0004553">
    <property type="term" value="F:hydrolase activity, hydrolyzing O-glycosyl compounds"/>
    <property type="evidence" value="ECO:0007669"/>
    <property type="project" value="InterPro"/>
</dbReference>
<keyword evidence="2" id="KW-0624">Polysaccharide degradation</keyword>
<evidence type="ECO:0000256" key="4">
    <source>
        <dbReference type="ARBA" id="ARBA00023277"/>
    </source>
</evidence>
<feature type="active site" description="Proton acceptor" evidence="6">
    <location>
        <position position="30"/>
    </location>
</feature>
<keyword evidence="4" id="KW-0119">Carbohydrate metabolism</keyword>
<name>A0A7D4QNH0_9MICO</name>
<dbReference type="CDD" id="cd08990">
    <property type="entry name" value="GH43_AXH_like"/>
    <property type="match status" value="1"/>
</dbReference>
<dbReference type="RefSeq" id="WP_173493984.1">
    <property type="nucleotide sequence ID" value="NZ_CP054056.1"/>
</dbReference>
<sequence length="434" mass="49191">MSNPAVDHAYFADPSAHVFGDRLYVYVSYDQPDTNTHDSMVSYHCLSTADLKHWVDHGQILHLDEVSWAISQMWAIDANYFRGRYYLTYCAIDRETSFFKTGLAVSDRPEGPFKDLGKIANVEWGQDPGFFIDEDIPYLVWGGRGEIFIAELEDDLLSVKSETITNLSNDLGGYEGPFLHRYKDRYYLTFPALDQERWPQRMCYGIADHPLGPYKNQGVFIPEYPGNSGTIHGSCVEFKGQWYALYHSAWVSNRPTSRSLMIDRLEYDQDGRILPITPSSQGAIPEANTVEIQLDAAAGKLWETRVESSVPGSTGHGCVVGFSQQERGFSVKADFGREQVWELWVRYQNSGPDFHGRVLLGNHLFYDGNQNQSYDQYVKRGTVFPNTSGWQEILIGTTAIAPGSHQIRFSASLNAEVFHSEFLVDMVILKPQNK</sequence>
<evidence type="ECO:0000256" key="8">
    <source>
        <dbReference type="RuleBase" id="RU361187"/>
    </source>
</evidence>
<dbReference type="EMBL" id="CP054056">
    <property type="protein sequence ID" value="QKJ25687.1"/>
    <property type="molecule type" value="Genomic_DNA"/>
</dbReference>
<evidence type="ECO:0000256" key="1">
    <source>
        <dbReference type="ARBA" id="ARBA00009865"/>
    </source>
</evidence>
<dbReference type="InterPro" id="IPR023296">
    <property type="entry name" value="Glyco_hydro_beta-prop_sf"/>
</dbReference>
<dbReference type="PANTHER" id="PTHR43772">
    <property type="entry name" value="ENDO-1,4-BETA-XYLANASE"/>
    <property type="match status" value="1"/>
</dbReference>
<comment type="similarity">
    <text evidence="1 8">Belongs to the glycosyl hydrolase 43 family.</text>
</comment>
<evidence type="ECO:0000256" key="6">
    <source>
        <dbReference type="PIRSR" id="PIRSR606710-1"/>
    </source>
</evidence>
<dbReference type="PANTHER" id="PTHR43772:SF2">
    <property type="entry name" value="PUTATIVE (AFU_ORTHOLOGUE AFUA_2G04480)-RELATED"/>
    <property type="match status" value="1"/>
</dbReference>
<organism evidence="9 10">
    <name type="scientific">Aquiluna borgnonia</name>
    <dbReference type="NCBI Taxonomy" id="2499157"/>
    <lineage>
        <taxon>Bacteria</taxon>
        <taxon>Bacillati</taxon>
        <taxon>Actinomycetota</taxon>
        <taxon>Actinomycetes</taxon>
        <taxon>Micrococcales</taxon>
        <taxon>Microbacteriaceae</taxon>
        <taxon>Luna cluster</taxon>
        <taxon>Luna-1 subcluster</taxon>
        <taxon>Aquiluna</taxon>
    </lineage>
</organism>
<dbReference type="Proteomes" id="UP000501003">
    <property type="component" value="Chromosome"/>
</dbReference>